<evidence type="ECO:0000313" key="2">
    <source>
        <dbReference type="EMBL" id="RRH74459.1"/>
    </source>
</evidence>
<comment type="caution">
    <text evidence="2">The sequence shown here is derived from an EMBL/GenBank/DDBJ whole genome shotgun (WGS) entry which is preliminary data.</text>
</comment>
<evidence type="ECO:0000256" key="1">
    <source>
        <dbReference type="SAM" id="SignalP"/>
    </source>
</evidence>
<reference evidence="2 3" key="1">
    <citation type="submission" date="2018-11" db="EMBL/GenBank/DDBJ databases">
        <title>Gemmobacter sp. nov., YIM 102744-1 draft genome.</title>
        <authorList>
            <person name="Li G."/>
            <person name="Jiang Y."/>
        </authorList>
    </citation>
    <scope>NUCLEOTIDE SEQUENCE [LARGE SCALE GENOMIC DNA]</scope>
    <source>
        <strain evidence="2 3">YIM 102744-1</strain>
    </source>
</reference>
<dbReference type="Gene3D" id="1.10.530.10">
    <property type="match status" value="1"/>
</dbReference>
<keyword evidence="3" id="KW-1185">Reference proteome</keyword>
<evidence type="ECO:0008006" key="4">
    <source>
        <dbReference type="Google" id="ProtNLM"/>
    </source>
</evidence>
<dbReference type="SUPFAM" id="SSF53955">
    <property type="entry name" value="Lysozyme-like"/>
    <property type="match status" value="1"/>
</dbReference>
<sequence length="351" mass="38424">MKALSLTAIILASSAGFASAEGFWKVPGGLDASVQAAAALYAAEPNFNPHKPVSLSGRAPELAALYDGMDERLAPMRIYTFSEKPEEAHDITKIPTTFLPGSPEDMIVSLIRRFEAGRAGYDSVWNGNKHPLPKKPTEMTVCEVRDWQLAARRIQKSTAIGMYQIVGGTYRRVTEQMNLPCDTLFDAKTQDRIGLALLYGRGWAEFKAGTMKLEDFAYELAGEWAAFPAPYGEHKGFSRHRGIAGNRHLIELPEYLAYLSEIRDLIKSGDAVSSEEQLDLVDPEADNLEQIPLASMSGDMPPAPSEAGSMPAAYEVVDLSQGTTSQIVGPDEMKTAALKDGRERQILHFSQ</sequence>
<keyword evidence="1" id="KW-0732">Signal</keyword>
<name>A0A3P3DJL6_9RHOB</name>
<dbReference type="AlphaFoldDB" id="A0A3P3DJL6"/>
<organism evidence="2 3">
    <name type="scientific">Falsigemmobacter faecalis</name>
    <dbReference type="NCBI Taxonomy" id="2488730"/>
    <lineage>
        <taxon>Bacteria</taxon>
        <taxon>Pseudomonadati</taxon>
        <taxon>Pseudomonadota</taxon>
        <taxon>Alphaproteobacteria</taxon>
        <taxon>Rhodobacterales</taxon>
        <taxon>Paracoccaceae</taxon>
        <taxon>Falsigemmobacter</taxon>
    </lineage>
</organism>
<evidence type="ECO:0000313" key="3">
    <source>
        <dbReference type="Proteomes" id="UP000282125"/>
    </source>
</evidence>
<dbReference type="OrthoDB" id="7851400at2"/>
<dbReference type="EMBL" id="RRAZ01000013">
    <property type="protein sequence ID" value="RRH74459.1"/>
    <property type="molecule type" value="Genomic_DNA"/>
</dbReference>
<protein>
    <recommendedName>
        <fullName evidence="4">Transglycosylase SLT domain-containing protein</fullName>
    </recommendedName>
</protein>
<dbReference type="RefSeq" id="WP_124964914.1">
    <property type="nucleotide sequence ID" value="NZ_RRAZ01000013.1"/>
</dbReference>
<dbReference type="Proteomes" id="UP000282125">
    <property type="component" value="Unassembled WGS sequence"/>
</dbReference>
<feature type="signal peptide" evidence="1">
    <location>
        <begin position="1"/>
        <end position="20"/>
    </location>
</feature>
<gene>
    <name evidence="2" type="ORF">EG244_10265</name>
</gene>
<dbReference type="InterPro" id="IPR023346">
    <property type="entry name" value="Lysozyme-like_dom_sf"/>
</dbReference>
<feature type="chain" id="PRO_5018011027" description="Transglycosylase SLT domain-containing protein" evidence="1">
    <location>
        <begin position="21"/>
        <end position="351"/>
    </location>
</feature>
<accession>A0A3P3DJL6</accession>
<proteinExistence type="predicted"/>